<dbReference type="Pfam" id="PF13365">
    <property type="entry name" value="Trypsin_2"/>
    <property type="match status" value="1"/>
</dbReference>
<dbReference type="PATRIC" id="fig|1173022.3.peg.4202"/>
<accession>K9W4N7</accession>
<protein>
    <submittedName>
        <fullName evidence="1">Trypsin-like serine protease, putative</fullName>
    </submittedName>
</protein>
<keyword evidence="1" id="KW-0645">Protease</keyword>
<dbReference type="InterPro" id="IPR043504">
    <property type="entry name" value="Peptidase_S1_PA_chymotrypsin"/>
</dbReference>
<evidence type="ECO:0000313" key="1">
    <source>
        <dbReference type="EMBL" id="AFZ14707.1"/>
    </source>
</evidence>
<dbReference type="KEGG" id="cep:Cri9333_3898"/>
<reference evidence="1 2" key="1">
    <citation type="submission" date="2012-06" db="EMBL/GenBank/DDBJ databases">
        <title>Finished chromosome of genome of Crinalium epipsammum PCC 9333.</title>
        <authorList>
            <consortium name="US DOE Joint Genome Institute"/>
            <person name="Gugger M."/>
            <person name="Coursin T."/>
            <person name="Rippka R."/>
            <person name="Tandeau De Marsac N."/>
            <person name="Huntemann M."/>
            <person name="Wei C.-L."/>
            <person name="Han J."/>
            <person name="Detter J.C."/>
            <person name="Han C."/>
            <person name="Tapia R."/>
            <person name="Davenport K."/>
            <person name="Daligault H."/>
            <person name="Erkkila T."/>
            <person name="Gu W."/>
            <person name="Munk A.C.C."/>
            <person name="Teshima H."/>
            <person name="Xu Y."/>
            <person name="Chain P."/>
            <person name="Chen A."/>
            <person name="Krypides N."/>
            <person name="Mavromatis K."/>
            <person name="Markowitz V."/>
            <person name="Szeto E."/>
            <person name="Ivanova N."/>
            <person name="Mikhailova N."/>
            <person name="Ovchinnikova G."/>
            <person name="Pagani I."/>
            <person name="Pati A."/>
            <person name="Goodwin L."/>
            <person name="Peters L."/>
            <person name="Pitluck S."/>
            <person name="Woyke T."/>
            <person name="Kerfeld C."/>
        </authorList>
    </citation>
    <scope>NUCLEOTIDE SEQUENCE [LARGE SCALE GENOMIC DNA]</scope>
    <source>
        <strain evidence="1 2">PCC 9333</strain>
    </source>
</reference>
<dbReference type="PANTHER" id="PTHR43019:SF23">
    <property type="entry name" value="PROTEASE DO-LIKE 5, CHLOROPLASTIC"/>
    <property type="match status" value="1"/>
</dbReference>
<dbReference type="STRING" id="1173022.Cri9333_3898"/>
<dbReference type="OrthoDB" id="449254at2"/>
<gene>
    <name evidence="1" type="ORF">Cri9333_3898</name>
</gene>
<keyword evidence="2" id="KW-1185">Reference proteome</keyword>
<sequence length="311" mass="34296">MVACVGSLPLALPAQAPNFQVSAPKFVAKTSKKLSTQQLYRKAQVITVKIWSKDILGSGILIQRQGQVYTVLTNAHVLRAGDPPYRIQAFDGNIYPVAQQTIKSLAANDLAILQFTSKKEVYAVASVGLSSTLAVDDEVFAAGFPFKFTTYKRASFPAQKPKSSVAWKAVKKSVSIHSGDWEKKAKNQSQLKFVFRSGRVSLLLNKALEGGYQIGYTNKIEKGMSGGPLLNRRGELVGVNGMHAYPLWGNPYIFQDGSDPEKNLQEQMIHFSWAIPIEIGVQLAENSVVKPGNISWQNLSFFRGFYLRPPN</sequence>
<evidence type="ECO:0000313" key="2">
    <source>
        <dbReference type="Proteomes" id="UP000010472"/>
    </source>
</evidence>
<dbReference type="PANTHER" id="PTHR43019">
    <property type="entry name" value="SERINE ENDOPROTEASE DEGS"/>
    <property type="match status" value="1"/>
</dbReference>
<proteinExistence type="predicted"/>
<dbReference type="AlphaFoldDB" id="K9W4N7"/>
<dbReference type="HOGENOM" id="CLU_072762_1_0_3"/>
<dbReference type="SUPFAM" id="SSF50494">
    <property type="entry name" value="Trypsin-like serine proteases"/>
    <property type="match status" value="1"/>
</dbReference>
<dbReference type="Proteomes" id="UP000010472">
    <property type="component" value="Chromosome"/>
</dbReference>
<dbReference type="GO" id="GO:0006508">
    <property type="term" value="P:proteolysis"/>
    <property type="evidence" value="ECO:0007669"/>
    <property type="project" value="UniProtKB-KW"/>
</dbReference>
<organism evidence="1 2">
    <name type="scientific">Crinalium epipsammum PCC 9333</name>
    <dbReference type="NCBI Taxonomy" id="1173022"/>
    <lineage>
        <taxon>Bacteria</taxon>
        <taxon>Bacillati</taxon>
        <taxon>Cyanobacteriota</taxon>
        <taxon>Cyanophyceae</taxon>
        <taxon>Gomontiellales</taxon>
        <taxon>Gomontiellaceae</taxon>
        <taxon>Crinalium</taxon>
    </lineage>
</organism>
<name>K9W4N7_9CYAN</name>
<dbReference type="GO" id="GO:0008233">
    <property type="term" value="F:peptidase activity"/>
    <property type="evidence" value="ECO:0007669"/>
    <property type="project" value="UniProtKB-KW"/>
</dbReference>
<dbReference type="EMBL" id="CP003620">
    <property type="protein sequence ID" value="AFZ14707.1"/>
    <property type="molecule type" value="Genomic_DNA"/>
</dbReference>
<dbReference type="Gene3D" id="2.40.10.10">
    <property type="entry name" value="Trypsin-like serine proteases"/>
    <property type="match status" value="2"/>
</dbReference>
<dbReference type="InterPro" id="IPR009003">
    <property type="entry name" value="Peptidase_S1_PA"/>
</dbReference>
<keyword evidence="1" id="KW-0378">Hydrolase</keyword>
<dbReference type="eggNOG" id="COG0265">
    <property type="taxonomic scope" value="Bacteria"/>
</dbReference>